<feature type="compositionally biased region" description="Pro residues" evidence="2">
    <location>
        <begin position="445"/>
        <end position="457"/>
    </location>
</feature>
<dbReference type="InterPro" id="IPR043519">
    <property type="entry name" value="NT_sf"/>
</dbReference>
<dbReference type="InterPro" id="IPR057746">
    <property type="entry name" value="CpnT-like_N"/>
</dbReference>
<accession>A0A3B0ACX1</accession>
<evidence type="ECO:0000256" key="1">
    <source>
        <dbReference type="SAM" id="Coils"/>
    </source>
</evidence>
<feature type="compositionally biased region" description="Low complexity" evidence="2">
    <location>
        <begin position="505"/>
        <end position="581"/>
    </location>
</feature>
<dbReference type="RefSeq" id="WP_120778444.1">
    <property type="nucleotide sequence ID" value="NZ_JBHLUP010000009.1"/>
</dbReference>
<sequence length="1468" mass="153147">MSLLPSPVPHPLDYSPWDLPGWVHEALDWVVGVEWPEGNERAVWDLADQWYAVAAALAGPRADAVAAAAEVRGGYGGTVGEAFDAAWRRVAEGDEAPVPVLLAVSTDLGRLVEECGCDIEAAKLEVWIELGILVVELLSLAVATVLTAGAASPAAGAAITASRLIVQQIFRRLTAQLSRASLRQGLKEAGERAAKQVAEGGVRGLARRAATGALTEAGEEAGVTLATQAYQTSTGRRDGPDLTDLGASALGGLAGGAAAPLAGLGRHASAPGARAAEYLGREAAGEVIAENAAALATGQGLTSVEDAARAAVSGGVGSATAQADAAIRSRLDVLAASDPGTPGDVTVPTVAGLAGPVAVGVPEAVPTAAAGPATASGAAVRAPDAAGPPVTAGDPAPTPVAGGSVPAVPAAAEPVPGVPGAAESVPVAGEAPVPTPRQPSDATASPPPVSSAAPLPPSASAAPLPPSVSAAPLPPSVSAAPLPPSGSPPVSLPLADAASPTLSAAAPVAVPPSGGSVDASATATGPTTTGAGASTSAWSGAGPAPTVAGASTSAWSGAGPAPTVAGAPAPAWSAAGPAPTAGGAGAGLAGNPLPVPVPGPPPSIGGADHRPPGGRQLPDGAAGHGPADGADRWPPGGADRWPPGASHRSAVGATTPSPPADVEGARPRTPEWYAATWAADRDAFDRRRYRAHFAHQRTNHEELRRHDRAAELRRAADRTQDEVRWLTGQGRLLADAGRRADAERHFAEARDRERWCHQQRDLAEAVLAGNVAPPVADVDESAFVRINDDVGGLATGAVETGDSSALTDDDHPPPIDRSRRYGRPGGLRPPLALHQTDVERRVPRDPDGRVVRTPDPRRGDWFRLVNDGGPAADPTRGINCADCTLSLFDTWMHGRPRVAAPRTFDAYAAGDVNRPLNGEENGPGRVEDVTGGRFQRLCDREGVTDPGQRRHAVDRGYRNLHDQLLLGGHGSYAFVINTWEGGGSHLWVALNQNGTVLYLDPQTGRIGTRPLYRHSGVAHPYNVVDLDVLVLGPDARPMPMAGLRRGRFSVLPDLPEFPPASRDEGYGEPYLNRMHTLATPGSAVRDSPARDGEEPVDARMTGMSDLDGALRAGVPPAELAAALDAATLRQLVPQLDDAAARDLATFFADQRVRDMLDRARREPPRAEPRLAEKLLRQVVQQPDVVRMALATPELFRSLTARPLTLYHLTGHPQAIDVLGEVLDEISERGPEALATRVPASPLPTPLAPHQIEVSRDLAGRRQDSVQMGFDGSRRHDDDYRAAYLRDLSAKAEVAQRELNELVARLASDRAKAGWRREPKAHRRVLDKLVEYDNDASRLKDLAAAKLEFERLDDLYDTLHDLGGDPDVVVVEVKDRFLRPQPSGYRDVLLRLRMSNGHIAELRLHLDAVEEVAVWDHALYEIRRDLEALAAAEGRPLTLVERGLRNGLLAREQDAFWRATGYGGDEASQ</sequence>
<dbReference type="InterPro" id="IPR028908">
    <property type="entry name" value="Tox-PL_dom"/>
</dbReference>
<feature type="compositionally biased region" description="Low complexity" evidence="2">
    <location>
        <begin position="399"/>
        <end position="422"/>
    </location>
</feature>
<keyword evidence="5" id="KW-1185">Reference proteome</keyword>
<keyword evidence="1" id="KW-0175">Coiled coil</keyword>
<feature type="compositionally biased region" description="Pro residues" evidence="2">
    <location>
        <begin position="593"/>
        <end position="603"/>
    </location>
</feature>
<feature type="coiled-coil region" evidence="1">
    <location>
        <begin position="1284"/>
        <end position="1311"/>
    </location>
</feature>
<evidence type="ECO:0000256" key="2">
    <source>
        <dbReference type="SAM" id="MobiDB-lite"/>
    </source>
</evidence>
<evidence type="ECO:0000259" key="3">
    <source>
        <dbReference type="SMART" id="SM00954"/>
    </source>
</evidence>
<dbReference type="InterPro" id="IPR007685">
    <property type="entry name" value="RelA_SpoT"/>
</dbReference>
<dbReference type="GO" id="GO:0015969">
    <property type="term" value="P:guanosine tetraphosphate metabolic process"/>
    <property type="evidence" value="ECO:0007669"/>
    <property type="project" value="InterPro"/>
</dbReference>
<feature type="region of interest" description="Disordered" evidence="2">
    <location>
        <begin position="379"/>
        <end position="467"/>
    </location>
</feature>
<feature type="region of interest" description="Disordered" evidence="2">
    <location>
        <begin position="795"/>
        <end position="836"/>
    </location>
</feature>
<organism evidence="4 5">
    <name type="scientific">Micromonospora costi</name>
    <dbReference type="NCBI Taxonomy" id="1530042"/>
    <lineage>
        <taxon>Bacteria</taxon>
        <taxon>Bacillati</taxon>
        <taxon>Actinomycetota</taxon>
        <taxon>Actinomycetes</taxon>
        <taxon>Micromonosporales</taxon>
        <taxon>Micromonosporaceae</taxon>
        <taxon>Micromonospora</taxon>
    </lineage>
</organism>
<evidence type="ECO:0000313" key="4">
    <source>
        <dbReference type="EMBL" id="RKN58273.1"/>
    </source>
</evidence>
<feature type="domain" description="RelA/SpoT" evidence="3">
    <location>
        <begin position="1316"/>
        <end position="1426"/>
    </location>
</feature>
<feature type="compositionally biased region" description="Low complexity" evidence="2">
    <location>
        <begin position="458"/>
        <end position="467"/>
    </location>
</feature>
<dbReference type="Gene3D" id="3.30.460.10">
    <property type="entry name" value="Beta Polymerase, domain 2"/>
    <property type="match status" value="1"/>
</dbReference>
<comment type="caution">
    <text evidence="4">The sequence shown here is derived from an EMBL/GenBank/DDBJ whole genome shotgun (WGS) entry which is preliminary data.</text>
</comment>
<protein>
    <recommendedName>
        <fullName evidence="3">RelA/SpoT domain-containing protein</fullName>
    </recommendedName>
</protein>
<gene>
    <name evidence="4" type="ORF">D7193_06805</name>
</gene>
<dbReference type="Pfam" id="PF15644">
    <property type="entry name" value="Gln_amidase"/>
    <property type="match status" value="1"/>
</dbReference>
<dbReference type="EMBL" id="RBAN01000001">
    <property type="protein sequence ID" value="RKN58273.1"/>
    <property type="molecule type" value="Genomic_DNA"/>
</dbReference>
<dbReference type="SMART" id="SM00954">
    <property type="entry name" value="RelA_SpoT"/>
    <property type="match status" value="1"/>
</dbReference>
<name>A0A3B0ACX1_9ACTN</name>
<feature type="region of interest" description="Disordered" evidence="2">
    <location>
        <begin position="505"/>
        <end position="667"/>
    </location>
</feature>
<dbReference type="OrthoDB" id="4554584at2"/>
<dbReference type="Pfam" id="PF25547">
    <property type="entry name" value="WXG100_2"/>
    <property type="match status" value="1"/>
</dbReference>
<dbReference type="SUPFAM" id="SSF81301">
    <property type="entry name" value="Nucleotidyltransferase"/>
    <property type="match status" value="1"/>
</dbReference>
<dbReference type="Proteomes" id="UP000279968">
    <property type="component" value="Unassembled WGS sequence"/>
</dbReference>
<evidence type="ECO:0000313" key="5">
    <source>
        <dbReference type="Proteomes" id="UP000279968"/>
    </source>
</evidence>
<reference evidence="4 5" key="1">
    <citation type="journal article" date="2015" name="Int. J. Syst. Evol. Microbiol.">
        <title>Micromonospora costi sp. nov., isolated from a leaf of Costus speciosus.</title>
        <authorList>
            <person name="Thawai C."/>
        </authorList>
    </citation>
    <scope>NUCLEOTIDE SEQUENCE [LARGE SCALE GENOMIC DNA]</scope>
    <source>
        <strain evidence="4 5">CS1-12</strain>
    </source>
</reference>
<feature type="compositionally biased region" description="Basic and acidic residues" evidence="2">
    <location>
        <begin position="808"/>
        <end position="819"/>
    </location>
</feature>
<feature type="compositionally biased region" description="Low complexity" evidence="2">
    <location>
        <begin position="618"/>
        <end position="628"/>
    </location>
</feature>
<proteinExistence type="predicted"/>